<sequence length="234" mass="26424">MEFAQGRKATPSGLDDGKATRSSDVLKEHSKDELHIKPGEDLRSFATRVNAALPIAGLTTKTKTKDGKDLLGLKVRRTRKEVKMHKLYAQWRAEERIIQERKEEERELAAERGLGHAAADTGQDAMMAEGKASARRGKKGKMRGRDQDDDPWRELTKKRGEGRIGLHDIVQAPPDLLHRKQRKQLLMGGAIVDVENVPRSAGSLRRREELQTARDDVVEAYRRIREHELAKTNA</sequence>
<comment type="caution">
    <text evidence="2">The sequence shown here is derived from an EMBL/GenBank/DDBJ whole genome shotgun (WGS) entry which is preliminary data.</text>
</comment>
<name>A0A167XCK3_9HYPO</name>
<evidence type="ECO:0000313" key="3">
    <source>
        <dbReference type="Proteomes" id="UP000078544"/>
    </source>
</evidence>
<feature type="compositionally biased region" description="Basic and acidic residues" evidence="1">
    <location>
        <begin position="15"/>
        <end position="39"/>
    </location>
</feature>
<evidence type="ECO:0008006" key="4">
    <source>
        <dbReference type="Google" id="ProtNLM"/>
    </source>
</evidence>
<dbReference type="Proteomes" id="UP000078544">
    <property type="component" value="Unassembled WGS sequence"/>
</dbReference>
<dbReference type="PANTHER" id="PTHR40644">
    <property type="entry name" value="UPF0653 PROTEIN C607.02C"/>
    <property type="match status" value="1"/>
</dbReference>
<dbReference type="AlphaFoldDB" id="A0A167XCK3"/>
<organism evidence="2 3">
    <name type="scientific">Moelleriella libera RCEF 2490</name>
    <dbReference type="NCBI Taxonomy" id="1081109"/>
    <lineage>
        <taxon>Eukaryota</taxon>
        <taxon>Fungi</taxon>
        <taxon>Dikarya</taxon>
        <taxon>Ascomycota</taxon>
        <taxon>Pezizomycotina</taxon>
        <taxon>Sordariomycetes</taxon>
        <taxon>Hypocreomycetidae</taxon>
        <taxon>Hypocreales</taxon>
        <taxon>Clavicipitaceae</taxon>
        <taxon>Moelleriella</taxon>
    </lineage>
</organism>
<dbReference type="PANTHER" id="PTHR40644:SF1">
    <property type="entry name" value="UPF0653 PROTEIN C607.02C"/>
    <property type="match status" value="1"/>
</dbReference>
<feature type="region of interest" description="Disordered" evidence="1">
    <location>
        <begin position="1"/>
        <end position="39"/>
    </location>
</feature>
<dbReference type="OrthoDB" id="5876637at2759"/>
<feature type="compositionally biased region" description="Basic and acidic residues" evidence="1">
    <location>
        <begin position="103"/>
        <end position="114"/>
    </location>
</feature>
<keyword evidence="3" id="KW-1185">Reference proteome</keyword>
<feature type="region of interest" description="Disordered" evidence="1">
    <location>
        <begin position="103"/>
        <end position="160"/>
    </location>
</feature>
<gene>
    <name evidence="2" type="ORF">AAL_07420</name>
</gene>
<feature type="compositionally biased region" description="Basic and acidic residues" evidence="1">
    <location>
        <begin position="143"/>
        <end position="160"/>
    </location>
</feature>
<accession>A0A167XCK3</accession>
<dbReference type="EMBL" id="AZGY01000023">
    <property type="protein sequence ID" value="KZZ89912.1"/>
    <property type="molecule type" value="Genomic_DNA"/>
</dbReference>
<protein>
    <recommendedName>
        <fullName evidence="4">Urease accessory protein UreD</fullName>
    </recommendedName>
</protein>
<reference evidence="2 3" key="1">
    <citation type="journal article" date="2016" name="Genome Biol. Evol.">
        <title>Divergent and convergent evolution of fungal pathogenicity.</title>
        <authorList>
            <person name="Shang Y."/>
            <person name="Xiao G."/>
            <person name="Zheng P."/>
            <person name="Cen K."/>
            <person name="Zhan S."/>
            <person name="Wang C."/>
        </authorList>
    </citation>
    <scope>NUCLEOTIDE SEQUENCE [LARGE SCALE GENOMIC DNA]</scope>
    <source>
        <strain evidence="2 3">RCEF 2490</strain>
    </source>
</reference>
<evidence type="ECO:0000313" key="2">
    <source>
        <dbReference type="EMBL" id="KZZ89912.1"/>
    </source>
</evidence>
<evidence type="ECO:0000256" key="1">
    <source>
        <dbReference type="SAM" id="MobiDB-lite"/>
    </source>
</evidence>
<proteinExistence type="predicted"/>
<feature type="compositionally biased region" description="Basic residues" evidence="1">
    <location>
        <begin position="133"/>
        <end position="142"/>
    </location>
</feature>